<keyword evidence="16" id="KW-1185">Reference proteome</keyword>
<dbReference type="GO" id="GO:0005730">
    <property type="term" value="C:nucleolus"/>
    <property type="evidence" value="ECO:0007669"/>
    <property type="project" value="TreeGrafter"/>
</dbReference>
<keyword evidence="7" id="KW-0819">tRNA processing</keyword>
<accession>A0AAV9ITK2</accession>
<dbReference type="EMBL" id="JANCYW010000005">
    <property type="protein sequence ID" value="KAK4535619.1"/>
    <property type="molecule type" value="Genomic_DNA"/>
</dbReference>
<dbReference type="GO" id="GO:0005688">
    <property type="term" value="C:U6 snRNP"/>
    <property type="evidence" value="ECO:0007669"/>
    <property type="project" value="TreeGrafter"/>
</dbReference>
<dbReference type="Gene3D" id="2.30.30.100">
    <property type="match status" value="1"/>
</dbReference>
<dbReference type="GO" id="GO:0008033">
    <property type="term" value="P:tRNA processing"/>
    <property type="evidence" value="ECO:0007669"/>
    <property type="project" value="UniProtKB-KW"/>
</dbReference>
<keyword evidence="5" id="KW-0698">rRNA processing</keyword>
<evidence type="ECO:0000256" key="13">
    <source>
        <dbReference type="PIRNR" id="PIRNR006609"/>
    </source>
</evidence>
<sequence>MDSMPGQHETQRPADFLRQILGRPAVVKVNNGAEYRGNLVCLDGYLNIVMEGTEEFVGGELKRRYGDVFLRGNNVIYVGPAPAK</sequence>
<reference evidence="15 16" key="1">
    <citation type="submission" date="2022-07" db="EMBL/GenBank/DDBJ databases">
        <title>Genome-wide signatures of adaptation to extreme environments.</title>
        <authorList>
            <person name="Cho C.H."/>
            <person name="Yoon H.S."/>
        </authorList>
    </citation>
    <scope>NUCLEOTIDE SEQUENCE [LARGE SCALE GENOMIC DNA]</scope>
    <source>
        <strain evidence="15 16">DBV 063 E5</strain>
    </source>
</reference>
<evidence type="ECO:0000256" key="10">
    <source>
        <dbReference type="ARBA" id="ARBA00023187"/>
    </source>
</evidence>
<dbReference type="InterPro" id="IPR016487">
    <property type="entry name" value="Lsm6/sSmF"/>
</dbReference>
<dbReference type="GO" id="GO:0000398">
    <property type="term" value="P:mRNA splicing, via spliceosome"/>
    <property type="evidence" value="ECO:0007669"/>
    <property type="project" value="InterPro"/>
</dbReference>
<gene>
    <name evidence="15" type="ORF">CDCA_CDCA05G1644</name>
</gene>
<dbReference type="SUPFAM" id="SSF50182">
    <property type="entry name" value="Sm-like ribonucleoproteins"/>
    <property type="match status" value="1"/>
</dbReference>
<dbReference type="GO" id="GO:0030490">
    <property type="term" value="P:maturation of SSU-rRNA"/>
    <property type="evidence" value="ECO:0007669"/>
    <property type="project" value="TreeGrafter"/>
</dbReference>
<dbReference type="PROSITE" id="PS52002">
    <property type="entry name" value="SM"/>
    <property type="match status" value="1"/>
</dbReference>
<evidence type="ECO:0000256" key="3">
    <source>
        <dbReference type="ARBA" id="ARBA00007927"/>
    </source>
</evidence>
<proteinExistence type="inferred from homology"/>
<keyword evidence="10 13" id="KW-0508">mRNA splicing</keyword>
<dbReference type="GO" id="GO:0005681">
    <property type="term" value="C:spliceosomal complex"/>
    <property type="evidence" value="ECO:0007669"/>
    <property type="project" value="UniProtKB-KW"/>
</dbReference>
<evidence type="ECO:0000256" key="12">
    <source>
        <dbReference type="ARBA" id="ARBA00023274"/>
    </source>
</evidence>
<dbReference type="SMART" id="SM00651">
    <property type="entry name" value="Sm"/>
    <property type="match status" value="1"/>
</dbReference>
<keyword evidence="4" id="KW-0963">Cytoplasm</keyword>
<dbReference type="InterPro" id="IPR047575">
    <property type="entry name" value="Sm"/>
</dbReference>
<feature type="domain" description="Sm" evidence="14">
    <location>
        <begin position="12"/>
        <end position="84"/>
    </location>
</feature>
<evidence type="ECO:0000256" key="4">
    <source>
        <dbReference type="ARBA" id="ARBA00022490"/>
    </source>
</evidence>
<protein>
    <recommendedName>
        <fullName evidence="14">Sm domain-containing protein</fullName>
    </recommendedName>
</protein>
<evidence type="ECO:0000256" key="9">
    <source>
        <dbReference type="ARBA" id="ARBA00022884"/>
    </source>
</evidence>
<evidence type="ECO:0000256" key="1">
    <source>
        <dbReference type="ARBA" id="ARBA00004123"/>
    </source>
</evidence>
<dbReference type="PIRSF" id="PIRSF006609">
    <property type="entry name" value="snRNP_SmF"/>
    <property type="match status" value="1"/>
</dbReference>
<keyword evidence="9 13" id="KW-0694">RNA-binding</keyword>
<evidence type="ECO:0000256" key="5">
    <source>
        <dbReference type="ARBA" id="ARBA00022552"/>
    </source>
</evidence>
<organism evidence="15 16">
    <name type="scientific">Cyanidium caldarium</name>
    <name type="common">Red alga</name>
    <dbReference type="NCBI Taxonomy" id="2771"/>
    <lineage>
        <taxon>Eukaryota</taxon>
        <taxon>Rhodophyta</taxon>
        <taxon>Bangiophyceae</taxon>
        <taxon>Cyanidiales</taxon>
        <taxon>Cyanidiaceae</taxon>
        <taxon>Cyanidium</taxon>
    </lineage>
</organism>
<keyword evidence="12 13" id="KW-0687">Ribonucleoprotein</keyword>
<dbReference type="PANTHER" id="PTHR11021">
    <property type="entry name" value="SMALL NUCLEAR RIBONUCLEOPROTEIN F SNRNP-F"/>
    <property type="match status" value="1"/>
</dbReference>
<dbReference type="Pfam" id="PF01423">
    <property type="entry name" value="LSM"/>
    <property type="match status" value="1"/>
</dbReference>
<dbReference type="GO" id="GO:0000932">
    <property type="term" value="C:P-body"/>
    <property type="evidence" value="ECO:0007669"/>
    <property type="project" value="TreeGrafter"/>
</dbReference>
<dbReference type="InterPro" id="IPR010920">
    <property type="entry name" value="LSM_dom_sf"/>
</dbReference>
<keyword evidence="11 13" id="KW-0539">Nucleus</keyword>
<comment type="similarity">
    <text evidence="3 13">Belongs to the snRNP Sm proteins family. SmF/LSm6 subfamily.</text>
</comment>
<dbReference type="AlphaFoldDB" id="A0AAV9ITK2"/>
<dbReference type="GO" id="GO:0046540">
    <property type="term" value="C:U4/U6 x U5 tri-snRNP complex"/>
    <property type="evidence" value="ECO:0007669"/>
    <property type="project" value="TreeGrafter"/>
</dbReference>
<evidence type="ECO:0000256" key="2">
    <source>
        <dbReference type="ARBA" id="ARBA00004496"/>
    </source>
</evidence>
<dbReference type="CDD" id="cd01726">
    <property type="entry name" value="LSm6"/>
    <property type="match status" value="1"/>
</dbReference>
<dbReference type="InterPro" id="IPR001163">
    <property type="entry name" value="Sm_dom_euk/arc"/>
</dbReference>
<evidence type="ECO:0000313" key="16">
    <source>
        <dbReference type="Proteomes" id="UP001301350"/>
    </source>
</evidence>
<evidence type="ECO:0000256" key="6">
    <source>
        <dbReference type="ARBA" id="ARBA00022664"/>
    </source>
</evidence>
<dbReference type="Proteomes" id="UP001301350">
    <property type="component" value="Unassembled WGS sequence"/>
</dbReference>
<keyword evidence="6 13" id="KW-0507">mRNA processing</keyword>
<evidence type="ECO:0000259" key="14">
    <source>
        <dbReference type="PROSITE" id="PS52002"/>
    </source>
</evidence>
<comment type="subcellular location">
    <subcellularLocation>
        <location evidence="2">Cytoplasm</location>
    </subcellularLocation>
    <subcellularLocation>
        <location evidence="1 13">Nucleus</location>
    </subcellularLocation>
</comment>
<dbReference type="PANTHER" id="PTHR11021:SF1">
    <property type="entry name" value="U6 SNRNA-ASSOCIATED SM-LIKE PROTEIN LSM6"/>
    <property type="match status" value="1"/>
</dbReference>
<dbReference type="GO" id="GO:0003723">
    <property type="term" value="F:RNA binding"/>
    <property type="evidence" value="ECO:0007669"/>
    <property type="project" value="UniProtKB-UniRule"/>
</dbReference>
<evidence type="ECO:0000256" key="8">
    <source>
        <dbReference type="ARBA" id="ARBA00022728"/>
    </source>
</evidence>
<dbReference type="GO" id="GO:0005732">
    <property type="term" value="C:sno(s)RNA-containing ribonucleoprotein complex"/>
    <property type="evidence" value="ECO:0007669"/>
    <property type="project" value="TreeGrafter"/>
</dbReference>
<comment type="caution">
    <text evidence="15">The sequence shown here is derived from an EMBL/GenBank/DDBJ whole genome shotgun (WGS) entry which is preliminary data.</text>
</comment>
<keyword evidence="8 13" id="KW-0747">Spliceosome</keyword>
<evidence type="ECO:0000256" key="11">
    <source>
        <dbReference type="ARBA" id="ARBA00023242"/>
    </source>
</evidence>
<evidence type="ECO:0000313" key="15">
    <source>
        <dbReference type="EMBL" id="KAK4535619.1"/>
    </source>
</evidence>
<name>A0AAV9ITK2_CYACA</name>
<evidence type="ECO:0000256" key="7">
    <source>
        <dbReference type="ARBA" id="ARBA00022694"/>
    </source>
</evidence>